<dbReference type="InterPro" id="IPR047021">
    <property type="entry name" value="REXO1/3/4-like"/>
</dbReference>
<dbReference type="PANTHER" id="PTHR12801">
    <property type="entry name" value="RNA EXONUCLEASE REXO1 / RECO3 FAMILY MEMBER-RELATED"/>
    <property type="match status" value="1"/>
</dbReference>
<gene>
    <name evidence="12" type="ORF">BN980_GECA23s00527g</name>
</gene>
<dbReference type="CDD" id="cd06144">
    <property type="entry name" value="REX4_like"/>
    <property type="match status" value="1"/>
</dbReference>
<evidence type="ECO:0000256" key="2">
    <source>
        <dbReference type="ARBA" id="ARBA00010489"/>
    </source>
</evidence>
<evidence type="ECO:0000256" key="9">
    <source>
        <dbReference type="ARBA" id="ARBA00025599"/>
    </source>
</evidence>
<dbReference type="EMBL" id="CCBN010000023">
    <property type="protein sequence ID" value="CDO57588.1"/>
    <property type="molecule type" value="Genomic_DNA"/>
</dbReference>
<keyword evidence="5" id="KW-0540">Nuclease</keyword>
<evidence type="ECO:0000313" key="13">
    <source>
        <dbReference type="Proteomes" id="UP000242525"/>
    </source>
</evidence>
<reference evidence="12" key="1">
    <citation type="submission" date="2014-03" db="EMBL/GenBank/DDBJ databases">
        <authorList>
            <person name="Casaregola S."/>
        </authorList>
    </citation>
    <scope>NUCLEOTIDE SEQUENCE [LARGE SCALE GENOMIC DNA]</scope>
    <source>
        <strain evidence="12">CLIB 918</strain>
    </source>
</reference>
<feature type="region of interest" description="Disordered" evidence="10">
    <location>
        <begin position="1"/>
        <end position="100"/>
    </location>
</feature>
<comment type="similarity">
    <text evidence="2">Belongs to the REXO4 family.</text>
</comment>
<keyword evidence="4" id="KW-0698">rRNA processing</keyword>
<dbReference type="STRING" id="1173061.A0A0J9XKH2"/>
<dbReference type="SUPFAM" id="SSF53098">
    <property type="entry name" value="Ribonuclease H-like"/>
    <property type="match status" value="1"/>
</dbReference>
<evidence type="ECO:0000256" key="7">
    <source>
        <dbReference type="ARBA" id="ARBA00022839"/>
    </source>
</evidence>
<dbReference type="InterPro" id="IPR012337">
    <property type="entry name" value="RNaseH-like_sf"/>
</dbReference>
<evidence type="ECO:0000313" key="12">
    <source>
        <dbReference type="EMBL" id="CDO57588.1"/>
    </source>
</evidence>
<keyword evidence="8" id="KW-0539">Nucleus</keyword>
<dbReference type="GO" id="GO:0006364">
    <property type="term" value="P:rRNA processing"/>
    <property type="evidence" value="ECO:0007669"/>
    <property type="project" value="UniProtKB-KW"/>
</dbReference>
<accession>A0A0J9XKH2</accession>
<sequence length="292" mass="31673">MKSPTAGLSSNWKALQSRLKSSSASLSTTTTTKTRPVASSASSSKVGKPLPKAKSKSKLRPNSKTIPQTSLSSAQKLRSLSTATEPQNAKTTNNNMTQGSSGIHQQLLSLQPSSAGAMKRTGNHVALDCEFVGSKQPNGTEISLLARVSIVNYFGTVLMDDFVKPEPNQRITDFRTWVSGVTAKDVLYNPQAITYKEAVKKVADLIHNRTLVGHALSQDLKVLQLTHPPLLTKDTAQNSYLKKQAGVRGKAKPSLKKLTALLLNETIQTGQHSSVEDARAAMLLYRKFKDEF</sequence>
<evidence type="ECO:0000256" key="1">
    <source>
        <dbReference type="ARBA" id="ARBA00004123"/>
    </source>
</evidence>
<keyword evidence="6" id="KW-0378">Hydrolase</keyword>
<evidence type="ECO:0000256" key="6">
    <source>
        <dbReference type="ARBA" id="ARBA00022801"/>
    </source>
</evidence>
<evidence type="ECO:0000256" key="3">
    <source>
        <dbReference type="ARBA" id="ARBA00016937"/>
    </source>
</evidence>
<dbReference type="Proteomes" id="UP000242525">
    <property type="component" value="Unassembled WGS sequence"/>
</dbReference>
<dbReference type="Pfam" id="PF00929">
    <property type="entry name" value="RNase_T"/>
    <property type="match status" value="1"/>
</dbReference>
<dbReference type="InterPro" id="IPR013520">
    <property type="entry name" value="Ribonucl_H"/>
</dbReference>
<dbReference type="GO" id="GO:0008408">
    <property type="term" value="F:3'-5' exonuclease activity"/>
    <property type="evidence" value="ECO:0007669"/>
    <property type="project" value="InterPro"/>
</dbReference>
<evidence type="ECO:0000256" key="4">
    <source>
        <dbReference type="ARBA" id="ARBA00022552"/>
    </source>
</evidence>
<organism evidence="12 13">
    <name type="scientific">Geotrichum candidum</name>
    <name type="common">Oospora lactis</name>
    <name type="synonym">Dipodascus geotrichum</name>
    <dbReference type="NCBI Taxonomy" id="1173061"/>
    <lineage>
        <taxon>Eukaryota</taxon>
        <taxon>Fungi</taxon>
        <taxon>Dikarya</taxon>
        <taxon>Ascomycota</taxon>
        <taxon>Saccharomycotina</taxon>
        <taxon>Dipodascomycetes</taxon>
        <taxon>Dipodascales</taxon>
        <taxon>Dipodascaceae</taxon>
        <taxon>Geotrichum</taxon>
    </lineage>
</organism>
<comment type="caution">
    <text evidence="12">The sequence shown here is derived from an EMBL/GenBank/DDBJ whole genome shotgun (WGS) entry which is preliminary data.</text>
</comment>
<keyword evidence="7 12" id="KW-0269">Exonuclease</keyword>
<dbReference type="GO" id="GO:0003676">
    <property type="term" value="F:nucleic acid binding"/>
    <property type="evidence" value="ECO:0007669"/>
    <property type="project" value="InterPro"/>
</dbReference>
<comment type="function">
    <text evidence="9">Exoribonuclease involved in ribosome biosynthesis. Involved in the processing of ITS1, the internal transcribed spacer localized between the 18S and 5.8S rRNAs.</text>
</comment>
<feature type="compositionally biased region" description="Low complexity" evidence="10">
    <location>
        <begin position="17"/>
        <end position="50"/>
    </location>
</feature>
<comment type="subcellular location">
    <subcellularLocation>
        <location evidence="1">Nucleus</location>
    </subcellularLocation>
</comment>
<dbReference type="SMART" id="SM00479">
    <property type="entry name" value="EXOIII"/>
    <property type="match status" value="1"/>
</dbReference>
<dbReference type="InterPro" id="IPR036397">
    <property type="entry name" value="RNaseH_sf"/>
</dbReference>
<dbReference type="GO" id="GO:0005634">
    <property type="term" value="C:nucleus"/>
    <property type="evidence" value="ECO:0007669"/>
    <property type="project" value="UniProtKB-SubCell"/>
</dbReference>
<dbReference type="PANTHER" id="PTHR12801:SF45">
    <property type="entry name" value="RNA EXONUCLEASE 4"/>
    <property type="match status" value="1"/>
</dbReference>
<evidence type="ECO:0000256" key="10">
    <source>
        <dbReference type="SAM" id="MobiDB-lite"/>
    </source>
</evidence>
<proteinExistence type="inferred from homology"/>
<feature type="compositionally biased region" description="Basic residues" evidence="10">
    <location>
        <begin position="51"/>
        <end position="61"/>
    </location>
</feature>
<dbReference type="AlphaFoldDB" id="A0A0J9XKH2"/>
<protein>
    <recommendedName>
        <fullName evidence="3">RNA exonuclease 4</fullName>
    </recommendedName>
</protein>
<keyword evidence="13" id="KW-1185">Reference proteome</keyword>
<dbReference type="InterPro" id="IPR037431">
    <property type="entry name" value="REX4_DEDDh_dom"/>
</dbReference>
<evidence type="ECO:0000256" key="5">
    <source>
        <dbReference type="ARBA" id="ARBA00022722"/>
    </source>
</evidence>
<evidence type="ECO:0000259" key="11">
    <source>
        <dbReference type="SMART" id="SM00479"/>
    </source>
</evidence>
<feature type="domain" description="Exonuclease" evidence="11">
    <location>
        <begin position="123"/>
        <end position="292"/>
    </location>
</feature>
<dbReference type="OrthoDB" id="8191639at2759"/>
<name>A0A0J9XKH2_GEOCN</name>
<dbReference type="Gene3D" id="3.30.420.10">
    <property type="entry name" value="Ribonuclease H-like superfamily/Ribonuclease H"/>
    <property type="match status" value="1"/>
</dbReference>
<feature type="compositionally biased region" description="Polar residues" evidence="10">
    <location>
        <begin position="1"/>
        <end position="14"/>
    </location>
</feature>
<feature type="compositionally biased region" description="Polar residues" evidence="10">
    <location>
        <begin position="62"/>
        <end position="100"/>
    </location>
</feature>
<evidence type="ECO:0000256" key="8">
    <source>
        <dbReference type="ARBA" id="ARBA00023242"/>
    </source>
</evidence>